<dbReference type="OrthoDB" id="533166at2759"/>
<proteinExistence type="predicted"/>
<reference evidence="3" key="1">
    <citation type="journal article" date="2016" name="Nat. Commun.">
        <title>The Gonium pectorale genome demonstrates co-option of cell cycle regulation during the evolution of multicellularity.</title>
        <authorList>
            <person name="Hanschen E.R."/>
            <person name="Marriage T.N."/>
            <person name="Ferris P.J."/>
            <person name="Hamaji T."/>
            <person name="Toyoda A."/>
            <person name="Fujiyama A."/>
            <person name="Neme R."/>
            <person name="Noguchi H."/>
            <person name="Minakuchi Y."/>
            <person name="Suzuki M."/>
            <person name="Kawai-Toyooka H."/>
            <person name="Smith D.R."/>
            <person name="Sparks H."/>
            <person name="Anderson J."/>
            <person name="Bakaric R."/>
            <person name="Luria V."/>
            <person name="Karger A."/>
            <person name="Kirschner M.W."/>
            <person name="Durand P.M."/>
            <person name="Michod R.E."/>
            <person name="Nozaki H."/>
            <person name="Olson B.J."/>
        </authorList>
    </citation>
    <scope>NUCLEOTIDE SEQUENCE [LARGE SCALE GENOMIC DNA]</scope>
    <source>
        <strain evidence="3">NIES-2863</strain>
    </source>
</reference>
<gene>
    <name evidence="2" type="ORF">GPECTOR_61g817</name>
</gene>
<dbReference type="Proteomes" id="UP000075714">
    <property type="component" value="Unassembled WGS sequence"/>
</dbReference>
<accession>A0A150G4W6</accession>
<dbReference type="EMBL" id="LSYV01000062">
    <property type="protein sequence ID" value="KXZ44864.1"/>
    <property type="molecule type" value="Genomic_DNA"/>
</dbReference>
<protein>
    <submittedName>
        <fullName evidence="2">Uncharacterized protein</fullName>
    </submittedName>
</protein>
<feature type="compositionally biased region" description="Gly residues" evidence="1">
    <location>
        <begin position="369"/>
        <end position="387"/>
    </location>
</feature>
<feature type="region of interest" description="Disordered" evidence="1">
    <location>
        <begin position="363"/>
        <end position="387"/>
    </location>
</feature>
<evidence type="ECO:0000313" key="2">
    <source>
        <dbReference type="EMBL" id="KXZ44864.1"/>
    </source>
</evidence>
<dbReference type="PANTHER" id="PTHR24114:SF2">
    <property type="entry name" value="F-BOX DOMAIN-CONTAINING PROTEIN-RELATED"/>
    <property type="match status" value="1"/>
</dbReference>
<sequence>MKGAHGTDLQAFGPATYFASHAWSYKFGALVSMLENHYAQLPGSKGGARYLPVFYWVDILAVSQHFSGDFKDHPDSDFQGVEFQVVVDVKDSKDTRATTLQVIAGSIEVRTAQASVSSDKAYILGCIEAGLGINAFNNVIRKRLREALLAAVTPKAVEMGDTAALHELFKAGGCVRPDSICDLSAHFRLASEAELLRVLSTMRVRDLRPRGLALSGRCRCREVALTDAGLRGWDGSGFSLREYGESETGRTLWPYLPASGARTSASGVIEPSRTASEAGLVVDGEAESGAGAGAGAGTVPPRPVALPAGRAALWAGVGASTTLRMLCLHQAVLEPRDLQLLGAALQSCRSLETLQAVRCTAPAADNTASGGGNGDGTRGSGGGDGGGATARLTGDLLVLGLSCPRLRQLHLRPGEAVLLEAFTQAPAPPEDLSSPLRRLTLAPVALGPTALRQLGAALALMRGLQSLVAGLDPAPPTGWMPQEGHERDHWLAHEERHEPEMAARRRRHLGLDEEGQAAFVANAWDLSAELLLLPDPVRGGAAQQQRAAGLAFCLALSCGWRDMAAHNRAYARWAWARRAQPQDPALAELRNRKEDYRALLAELLKAAPESFATKFNPEIERVRRGTKSRLQASATTACTFLECSIRVAVAST</sequence>
<dbReference type="STRING" id="33097.A0A150G4W6"/>
<dbReference type="InterPro" id="IPR052394">
    <property type="entry name" value="LRR-containing"/>
</dbReference>
<dbReference type="AlphaFoldDB" id="A0A150G4W6"/>
<evidence type="ECO:0000313" key="3">
    <source>
        <dbReference type="Proteomes" id="UP000075714"/>
    </source>
</evidence>
<dbReference type="PANTHER" id="PTHR24114">
    <property type="entry name" value="LEUCINE RICH REPEAT FAMILY PROTEIN"/>
    <property type="match status" value="1"/>
</dbReference>
<evidence type="ECO:0000256" key="1">
    <source>
        <dbReference type="SAM" id="MobiDB-lite"/>
    </source>
</evidence>
<comment type="caution">
    <text evidence="2">The sequence shown here is derived from an EMBL/GenBank/DDBJ whole genome shotgun (WGS) entry which is preliminary data.</text>
</comment>
<keyword evidence="3" id="KW-1185">Reference proteome</keyword>
<name>A0A150G4W6_GONPE</name>
<organism evidence="2 3">
    <name type="scientific">Gonium pectorale</name>
    <name type="common">Green alga</name>
    <dbReference type="NCBI Taxonomy" id="33097"/>
    <lineage>
        <taxon>Eukaryota</taxon>
        <taxon>Viridiplantae</taxon>
        <taxon>Chlorophyta</taxon>
        <taxon>core chlorophytes</taxon>
        <taxon>Chlorophyceae</taxon>
        <taxon>CS clade</taxon>
        <taxon>Chlamydomonadales</taxon>
        <taxon>Volvocaceae</taxon>
        <taxon>Gonium</taxon>
    </lineage>
</organism>